<dbReference type="Gene3D" id="1.20.81.30">
    <property type="entry name" value="Type II secretion system (T2SS), domain F"/>
    <property type="match status" value="1"/>
</dbReference>
<feature type="transmembrane region" description="Helical" evidence="6">
    <location>
        <begin position="6"/>
        <end position="27"/>
    </location>
</feature>
<keyword evidence="4 6" id="KW-1133">Transmembrane helix</keyword>
<comment type="caution">
    <text evidence="8">The sequence shown here is derived from an EMBL/GenBank/DDBJ whole genome shotgun (WGS) entry which is preliminary data.</text>
</comment>
<dbReference type="Proteomes" id="UP000672097">
    <property type="component" value="Unassembled WGS sequence"/>
</dbReference>
<dbReference type="PANTHER" id="PTHR35007:SF1">
    <property type="entry name" value="PILUS ASSEMBLY PROTEIN"/>
    <property type="match status" value="1"/>
</dbReference>
<evidence type="ECO:0000259" key="7">
    <source>
        <dbReference type="Pfam" id="PF00482"/>
    </source>
</evidence>
<feature type="domain" description="Type II secretion system protein GspF" evidence="7">
    <location>
        <begin position="123"/>
        <end position="244"/>
    </location>
</feature>
<keyword evidence="9" id="KW-1185">Reference proteome</keyword>
<sequence length="287" mass="31190">MNADWLIPVLVALTAAAAAAAAAWLVIQHAPKAIDAYENRFTRLTQSHTRDLFLSLDPKAAFGINLFAMIAGTLAVWLITDSVLLAMLGLVLLASMPRIIYARMRAARLKKFDQQLPDSLMMIAGGLRAGLSLTGALHHLVEEAPAPLRQEMGLVLRENRLGMPLDSALTNLARRVPTTTTILVVSAMRVANETGGGLAETLERTSNTVRRKLQMEEKIDALTSQGKLQAWVVGSMPIALMLVLNEIEPEGMHGLWHSTPGWIALAVIVVLEVVGVMLIRRITTIDV</sequence>
<gene>
    <name evidence="8" type="ORF">KAK11_17855</name>
</gene>
<keyword evidence="5 6" id="KW-0472">Membrane</keyword>
<evidence type="ECO:0000313" key="8">
    <source>
        <dbReference type="EMBL" id="MBQ0937196.1"/>
    </source>
</evidence>
<dbReference type="EMBL" id="JAGQDG010000007">
    <property type="protein sequence ID" value="MBQ0937196.1"/>
    <property type="molecule type" value="Genomic_DNA"/>
</dbReference>
<dbReference type="InterPro" id="IPR018076">
    <property type="entry name" value="T2SS_GspF_dom"/>
</dbReference>
<feature type="transmembrane region" description="Helical" evidence="6">
    <location>
        <begin position="60"/>
        <end position="78"/>
    </location>
</feature>
<feature type="transmembrane region" description="Helical" evidence="6">
    <location>
        <begin position="84"/>
        <end position="101"/>
    </location>
</feature>
<organism evidence="8 9">
    <name type="scientific">Ideonella paludis</name>
    <dbReference type="NCBI Taxonomy" id="1233411"/>
    <lineage>
        <taxon>Bacteria</taxon>
        <taxon>Pseudomonadati</taxon>
        <taxon>Pseudomonadota</taxon>
        <taxon>Betaproteobacteria</taxon>
        <taxon>Burkholderiales</taxon>
        <taxon>Sphaerotilaceae</taxon>
        <taxon>Ideonella</taxon>
    </lineage>
</organism>
<evidence type="ECO:0000256" key="4">
    <source>
        <dbReference type="ARBA" id="ARBA00022989"/>
    </source>
</evidence>
<comment type="subcellular location">
    <subcellularLocation>
        <location evidence="1">Cell membrane</location>
        <topology evidence="1">Multi-pass membrane protein</topology>
    </subcellularLocation>
</comment>
<feature type="transmembrane region" description="Helical" evidence="6">
    <location>
        <begin position="228"/>
        <end position="247"/>
    </location>
</feature>
<evidence type="ECO:0000256" key="5">
    <source>
        <dbReference type="ARBA" id="ARBA00023136"/>
    </source>
</evidence>
<name>A0ABS5E193_9BURK</name>
<evidence type="ECO:0000313" key="9">
    <source>
        <dbReference type="Proteomes" id="UP000672097"/>
    </source>
</evidence>
<evidence type="ECO:0000256" key="6">
    <source>
        <dbReference type="SAM" id="Phobius"/>
    </source>
</evidence>
<evidence type="ECO:0000256" key="3">
    <source>
        <dbReference type="ARBA" id="ARBA00022692"/>
    </source>
</evidence>
<keyword evidence="3 6" id="KW-0812">Transmembrane</keyword>
<proteinExistence type="predicted"/>
<protein>
    <submittedName>
        <fullName evidence="8">Type II secretion system F family protein</fullName>
    </submittedName>
</protein>
<feature type="transmembrane region" description="Helical" evidence="6">
    <location>
        <begin position="259"/>
        <end position="279"/>
    </location>
</feature>
<dbReference type="PANTHER" id="PTHR35007">
    <property type="entry name" value="INTEGRAL MEMBRANE PROTEIN-RELATED"/>
    <property type="match status" value="1"/>
</dbReference>
<accession>A0ABS5E193</accession>
<evidence type="ECO:0000256" key="2">
    <source>
        <dbReference type="ARBA" id="ARBA00022475"/>
    </source>
</evidence>
<keyword evidence="2" id="KW-1003">Cell membrane</keyword>
<dbReference type="RefSeq" id="WP_210810664.1">
    <property type="nucleotide sequence ID" value="NZ_JAGQDG010000007.1"/>
</dbReference>
<dbReference type="InterPro" id="IPR042094">
    <property type="entry name" value="T2SS_GspF_sf"/>
</dbReference>
<dbReference type="Pfam" id="PF00482">
    <property type="entry name" value="T2SSF"/>
    <property type="match status" value="1"/>
</dbReference>
<reference evidence="8 9" key="1">
    <citation type="submission" date="2021-04" db="EMBL/GenBank/DDBJ databases">
        <title>The genome sequence of type strain Ideonella paludis KCTC 32238.</title>
        <authorList>
            <person name="Liu Y."/>
        </authorList>
    </citation>
    <scope>NUCLEOTIDE SEQUENCE [LARGE SCALE GENOMIC DNA]</scope>
    <source>
        <strain evidence="8 9">KCTC 32238</strain>
    </source>
</reference>
<evidence type="ECO:0000256" key="1">
    <source>
        <dbReference type="ARBA" id="ARBA00004651"/>
    </source>
</evidence>